<dbReference type="Gene3D" id="3.40.50.300">
    <property type="entry name" value="P-loop containing nucleotide triphosphate hydrolases"/>
    <property type="match status" value="1"/>
</dbReference>
<evidence type="ECO:0000313" key="10">
    <source>
        <dbReference type="Proteomes" id="UP000005408"/>
    </source>
</evidence>
<dbReference type="GO" id="GO:0001664">
    <property type="term" value="F:G protein-coupled receptor binding"/>
    <property type="evidence" value="ECO:0007669"/>
    <property type="project" value="InterPro"/>
</dbReference>
<evidence type="ECO:0000256" key="1">
    <source>
        <dbReference type="ARBA" id="ARBA00011356"/>
    </source>
</evidence>
<dbReference type="GO" id="GO:0046872">
    <property type="term" value="F:metal ion binding"/>
    <property type="evidence" value="ECO:0007669"/>
    <property type="project" value="UniProtKB-KW"/>
</dbReference>
<dbReference type="SMART" id="SM00275">
    <property type="entry name" value="G_alpha"/>
    <property type="match status" value="1"/>
</dbReference>
<organism evidence="9 10">
    <name type="scientific">Magallana gigas</name>
    <name type="common">Pacific oyster</name>
    <name type="synonym">Crassostrea gigas</name>
    <dbReference type="NCBI Taxonomy" id="29159"/>
    <lineage>
        <taxon>Eukaryota</taxon>
        <taxon>Metazoa</taxon>
        <taxon>Spiralia</taxon>
        <taxon>Lophotrochozoa</taxon>
        <taxon>Mollusca</taxon>
        <taxon>Bivalvia</taxon>
        <taxon>Autobranchia</taxon>
        <taxon>Pteriomorphia</taxon>
        <taxon>Ostreida</taxon>
        <taxon>Ostreoidea</taxon>
        <taxon>Ostreidae</taxon>
        <taxon>Magallana</taxon>
    </lineage>
</organism>
<keyword evidence="2 8" id="KW-0479">Metal-binding</keyword>
<dbReference type="AlphaFoldDB" id="A0A8W8N3Q7"/>
<evidence type="ECO:0008006" key="11">
    <source>
        <dbReference type="Google" id="ProtNLM"/>
    </source>
</evidence>
<dbReference type="FunFam" id="1.10.400.10:FF:000004">
    <property type="entry name" value="Guanine nucleotide-binding protein subunit alpha-12"/>
    <property type="match status" value="1"/>
</dbReference>
<dbReference type="GO" id="GO:0007188">
    <property type="term" value="P:adenylate cyclase-modulating G protein-coupled receptor signaling pathway"/>
    <property type="evidence" value="ECO:0007669"/>
    <property type="project" value="TreeGrafter"/>
</dbReference>
<dbReference type="GO" id="GO:0005834">
    <property type="term" value="C:heterotrimeric G-protein complex"/>
    <property type="evidence" value="ECO:0007669"/>
    <property type="project" value="TreeGrafter"/>
</dbReference>
<protein>
    <recommendedName>
        <fullName evidence="11">Guanine nucleotide-binding protein G(S) subunit alpha</fullName>
    </recommendedName>
</protein>
<dbReference type="Pfam" id="PF00503">
    <property type="entry name" value="G-alpha"/>
    <property type="match status" value="1"/>
</dbReference>
<feature type="binding site" evidence="8">
    <location>
        <position position="52"/>
    </location>
    <ligand>
        <name>Mg(2+)</name>
        <dbReference type="ChEBI" id="CHEBI:18420"/>
    </ligand>
</feature>
<evidence type="ECO:0000256" key="8">
    <source>
        <dbReference type="PIRSR" id="PIRSR601019-2"/>
    </source>
</evidence>
<proteinExistence type="predicted"/>
<feature type="binding site" evidence="7">
    <location>
        <begin position="48"/>
        <end position="53"/>
    </location>
    <ligand>
        <name>GTP</name>
        <dbReference type="ChEBI" id="CHEBI:37565"/>
    </ligand>
</feature>
<comment type="subunit">
    <text evidence="1">G proteins are composed of 3 units; alpha, beta and gamma. The alpha chain contains the guanine nucleotide binding site.</text>
</comment>
<evidence type="ECO:0000256" key="5">
    <source>
        <dbReference type="ARBA" id="ARBA00023134"/>
    </source>
</evidence>
<feature type="binding site" evidence="7">
    <location>
        <begin position="156"/>
        <end position="157"/>
    </location>
    <ligand>
        <name>GTP</name>
        <dbReference type="ChEBI" id="CHEBI:37565"/>
    </ligand>
</feature>
<dbReference type="EnsemblMetazoa" id="G451.1">
    <property type="protein sequence ID" value="G451.1:cds"/>
    <property type="gene ID" value="G451"/>
</dbReference>
<dbReference type="GO" id="GO:0005737">
    <property type="term" value="C:cytoplasm"/>
    <property type="evidence" value="ECO:0007669"/>
    <property type="project" value="TreeGrafter"/>
</dbReference>
<keyword evidence="3 7" id="KW-0547">Nucleotide-binding</keyword>
<dbReference type="PANTHER" id="PTHR10218">
    <property type="entry name" value="GTP-BINDING PROTEIN ALPHA SUBUNIT"/>
    <property type="match status" value="1"/>
</dbReference>
<keyword evidence="5 7" id="KW-0342">GTP-binding</keyword>
<dbReference type="InterPro" id="IPR027417">
    <property type="entry name" value="P-loop_NTPase"/>
</dbReference>
<dbReference type="GO" id="GO:0005525">
    <property type="term" value="F:GTP binding"/>
    <property type="evidence" value="ECO:0007669"/>
    <property type="project" value="UniProtKB-KW"/>
</dbReference>
<name>A0A8W8N3Q7_MAGGI</name>
<evidence type="ECO:0000256" key="7">
    <source>
        <dbReference type="PIRSR" id="PIRSR601019-1"/>
    </source>
</evidence>
<evidence type="ECO:0000256" key="3">
    <source>
        <dbReference type="ARBA" id="ARBA00022741"/>
    </source>
</evidence>
<dbReference type="FunFam" id="3.40.50.300:FF:000692">
    <property type="entry name" value="Guanine nucleotide-binding protein subunit alpha"/>
    <property type="match status" value="1"/>
</dbReference>
<dbReference type="PANTHER" id="PTHR10218:SF360">
    <property type="entry name" value="GUANINE NUCLEOTIDE-BINDING PROTEIN SUBUNIT ALPHA HOMOLOG"/>
    <property type="match status" value="1"/>
</dbReference>
<dbReference type="InterPro" id="IPR011025">
    <property type="entry name" value="GproteinA_insert"/>
</dbReference>
<dbReference type="Proteomes" id="UP000005408">
    <property type="component" value="Unassembled WGS sequence"/>
</dbReference>
<accession>A0A8W8N3Q7</accession>
<dbReference type="InterPro" id="IPR001019">
    <property type="entry name" value="Gprotein_alpha_su"/>
</dbReference>
<dbReference type="SUPFAM" id="SSF52540">
    <property type="entry name" value="P-loop containing nucleoside triphosphate hydrolases"/>
    <property type="match status" value="1"/>
</dbReference>
<dbReference type="SUPFAM" id="SSF47895">
    <property type="entry name" value="Transducin (alpha subunit), insertion domain"/>
    <property type="match status" value="1"/>
</dbReference>
<dbReference type="GO" id="GO:0031683">
    <property type="term" value="F:G-protein beta/gamma-subunit complex binding"/>
    <property type="evidence" value="ECO:0007669"/>
    <property type="project" value="InterPro"/>
</dbReference>
<evidence type="ECO:0000256" key="6">
    <source>
        <dbReference type="ARBA" id="ARBA00023224"/>
    </source>
</evidence>
<evidence type="ECO:0000256" key="2">
    <source>
        <dbReference type="ARBA" id="ARBA00022723"/>
    </source>
</evidence>
<dbReference type="PROSITE" id="PS51882">
    <property type="entry name" value="G_ALPHA"/>
    <property type="match status" value="1"/>
</dbReference>
<keyword evidence="4 8" id="KW-0460">Magnesium</keyword>
<evidence type="ECO:0000256" key="4">
    <source>
        <dbReference type="ARBA" id="ARBA00022842"/>
    </source>
</evidence>
<keyword evidence="6" id="KW-0807">Transducer</keyword>
<dbReference type="GO" id="GO:0003924">
    <property type="term" value="F:GTPase activity"/>
    <property type="evidence" value="ECO:0007669"/>
    <property type="project" value="InterPro"/>
</dbReference>
<dbReference type="Gene3D" id="1.10.400.10">
    <property type="entry name" value="GI Alpha 1, domain 2-like"/>
    <property type="match status" value="1"/>
</dbReference>
<dbReference type="GO" id="GO:0007266">
    <property type="term" value="P:Rho protein signal transduction"/>
    <property type="evidence" value="ECO:0007669"/>
    <property type="project" value="InterPro"/>
</dbReference>
<dbReference type="PRINTS" id="PR00440">
    <property type="entry name" value="GPROTEINA12"/>
</dbReference>
<dbReference type="InterPro" id="IPR000469">
    <property type="entry name" value="Gprotein_alpha_12/13"/>
</dbReference>
<sequence>MADIVMSCCMSDQEKEQKSRSKDIDRLIAKEKAQFRRTIKILLLGAGESGKSTFLKQMRIIHGQDFDDESIKEFKSVIYGNAVKGLRVLIDAREKLAIPWGDQENAKHGAFVFSYNTSTKLDETSFVQYVEPMRCLWQDKGIQAAYDRRREFQLGDSLKYFMDDLNRIGQPGYIPTNSIFYMLERRPKAS</sequence>
<reference evidence="9" key="1">
    <citation type="submission" date="2022-08" db="UniProtKB">
        <authorList>
            <consortium name="EnsemblMetazoa"/>
        </authorList>
    </citation>
    <scope>IDENTIFICATION</scope>
    <source>
        <strain evidence="9">05x7-T-G4-1.051#20</strain>
    </source>
</reference>
<keyword evidence="10" id="KW-1185">Reference proteome</keyword>
<evidence type="ECO:0000313" key="9">
    <source>
        <dbReference type="EnsemblMetazoa" id="G451.1:cds"/>
    </source>
</evidence>